<organism evidence="12 13">
    <name type="scientific">Scleropages formosus</name>
    <name type="common">Asian bonytongue</name>
    <name type="synonym">Osteoglossum formosum</name>
    <dbReference type="NCBI Taxonomy" id="113540"/>
    <lineage>
        <taxon>Eukaryota</taxon>
        <taxon>Metazoa</taxon>
        <taxon>Chordata</taxon>
        <taxon>Craniata</taxon>
        <taxon>Vertebrata</taxon>
        <taxon>Euteleostomi</taxon>
        <taxon>Actinopterygii</taxon>
        <taxon>Neopterygii</taxon>
        <taxon>Teleostei</taxon>
        <taxon>Osteoglossocephala</taxon>
        <taxon>Osteoglossomorpha</taxon>
        <taxon>Osteoglossiformes</taxon>
        <taxon>Osteoglossidae</taxon>
        <taxon>Scleropages</taxon>
    </lineage>
</organism>
<reference evidence="12" key="2">
    <citation type="submission" date="2025-08" db="UniProtKB">
        <authorList>
            <consortium name="Ensembl"/>
        </authorList>
    </citation>
    <scope>IDENTIFICATION</scope>
</reference>
<evidence type="ECO:0000313" key="12">
    <source>
        <dbReference type="Ensembl" id="ENSSFOP00015075105.1"/>
    </source>
</evidence>
<evidence type="ECO:0000256" key="4">
    <source>
        <dbReference type="ARBA" id="ARBA00022656"/>
    </source>
</evidence>
<reference evidence="12" key="3">
    <citation type="submission" date="2025-09" db="UniProtKB">
        <authorList>
            <consortium name="Ensembl"/>
        </authorList>
    </citation>
    <scope>IDENTIFICATION</scope>
</reference>
<keyword evidence="8 11" id="KW-0521">NADP</keyword>
<keyword evidence="11" id="KW-0520">NAD</keyword>
<sequence length="251" mass="28158">MAQSTVDDQYLSCTERMMANVTDPGTGLLWAELKADPSFQAMWEQMEQCANGTESLTKHHAVALALIAAWNRTFPDAFDRDVEALGPSSAVYRDYFPSKALHFLLTDAVRRLRVRDGRCRTVYGVSKDLLALDKPGSEVRLGQFFHAFSSPRVEWFDLTIKSCHAAILPQSPCATKWWDVLVPPYEKFRVVAVKKLCRGRHLYLESSGVHSNLECALFPGGGRRYPAAVFVLCLSVHGPGRKLDSGPWRRI</sequence>
<evidence type="ECO:0000256" key="9">
    <source>
        <dbReference type="ARBA" id="ARBA00023026"/>
    </source>
</evidence>
<dbReference type="GO" id="GO:0106274">
    <property type="term" value="F:NAD+-protein-arginine ADP-ribosyltransferase activity"/>
    <property type="evidence" value="ECO:0007669"/>
    <property type="project" value="UniProtKB-EC"/>
</dbReference>
<dbReference type="Pfam" id="PF01129">
    <property type="entry name" value="ART"/>
    <property type="match status" value="1"/>
</dbReference>
<evidence type="ECO:0000313" key="13">
    <source>
        <dbReference type="Proteomes" id="UP000694397"/>
    </source>
</evidence>
<dbReference type="OrthoDB" id="423533at2759"/>
<dbReference type="GO" id="GO:0005576">
    <property type="term" value="C:extracellular region"/>
    <property type="evidence" value="ECO:0007669"/>
    <property type="project" value="UniProtKB-SubCell"/>
</dbReference>
<keyword evidence="3" id="KW-0964">Secreted</keyword>
<dbReference type="InterPro" id="IPR050999">
    <property type="entry name" value="ADP-ribosyltransferase_ARG"/>
</dbReference>
<accession>A0A8D0CJV2</accession>
<evidence type="ECO:0000256" key="7">
    <source>
        <dbReference type="ARBA" id="ARBA00022695"/>
    </source>
</evidence>
<keyword evidence="9" id="KW-0843">Virulence</keyword>
<dbReference type="Gene3D" id="3.90.176.10">
    <property type="entry name" value="Toxin ADP-ribosyltransferase, Chain A, domain 1"/>
    <property type="match status" value="1"/>
</dbReference>
<evidence type="ECO:0000256" key="3">
    <source>
        <dbReference type="ARBA" id="ARBA00022525"/>
    </source>
</evidence>
<evidence type="ECO:0000256" key="6">
    <source>
        <dbReference type="ARBA" id="ARBA00022679"/>
    </source>
</evidence>
<dbReference type="InterPro" id="IPR000768">
    <property type="entry name" value="ART"/>
</dbReference>
<reference evidence="12 13" key="1">
    <citation type="submission" date="2019-04" db="EMBL/GenBank/DDBJ databases">
        <authorList>
            <consortium name="Wellcome Sanger Institute Data Sharing"/>
        </authorList>
    </citation>
    <scope>NUCLEOTIDE SEQUENCE [LARGE SCALE GENOMIC DNA]</scope>
</reference>
<dbReference type="PANTHER" id="PTHR10339:SF25">
    <property type="entry name" value="SECRETED EXOENZYME S"/>
    <property type="match status" value="1"/>
</dbReference>
<dbReference type="AlphaFoldDB" id="A0A8D0CJV2"/>
<dbReference type="Proteomes" id="UP000694397">
    <property type="component" value="Chromosome 16"/>
</dbReference>
<keyword evidence="7" id="KW-0548">Nucleotidyltransferase</keyword>
<dbReference type="EC" id="2.4.2.31" evidence="11"/>
<comment type="subcellular location">
    <subcellularLocation>
        <location evidence="1">Secreted</location>
    </subcellularLocation>
</comment>
<evidence type="ECO:0000256" key="1">
    <source>
        <dbReference type="ARBA" id="ARBA00004613"/>
    </source>
</evidence>
<evidence type="ECO:0000256" key="5">
    <source>
        <dbReference type="ARBA" id="ARBA00022676"/>
    </source>
</evidence>
<dbReference type="Ensembl" id="ENSSFOT00015043455.1">
    <property type="protein sequence ID" value="ENSSFOP00015075105.1"/>
    <property type="gene ID" value="ENSSFOG00015026904.1"/>
</dbReference>
<comment type="catalytic activity">
    <reaction evidence="10 11">
        <text>L-arginyl-[protein] + NAD(+) = N(omega)-(ADP-D-ribosyl)-L-arginyl-[protein] + nicotinamide + H(+)</text>
        <dbReference type="Rhea" id="RHEA:19149"/>
        <dbReference type="Rhea" id="RHEA-COMP:10532"/>
        <dbReference type="Rhea" id="RHEA-COMP:15087"/>
        <dbReference type="ChEBI" id="CHEBI:15378"/>
        <dbReference type="ChEBI" id="CHEBI:17154"/>
        <dbReference type="ChEBI" id="CHEBI:29965"/>
        <dbReference type="ChEBI" id="CHEBI:57540"/>
        <dbReference type="ChEBI" id="CHEBI:142554"/>
        <dbReference type="EC" id="2.4.2.31"/>
    </reaction>
</comment>
<evidence type="ECO:0000256" key="8">
    <source>
        <dbReference type="ARBA" id="ARBA00022857"/>
    </source>
</evidence>
<dbReference type="GO" id="GO:0003950">
    <property type="term" value="F:NAD+ poly-ADP-ribosyltransferase activity"/>
    <property type="evidence" value="ECO:0007669"/>
    <property type="project" value="TreeGrafter"/>
</dbReference>
<evidence type="ECO:0000256" key="11">
    <source>
        <dbReference type="RuleBase" id="RU361228"/>
    </source>
</evidence>
<evidence type="ECO:0000256" key="2">
    <source>
        <dbReference type="ARBA" id="ARBA00009558"/>
    </source>
</evidence>
<evidence type="ECO:0000256" key="10">
    <source>
        <dbReference type="ARBA" id="ARBA00047597"/>
    </source>
</evidence>
<dbReference type="GO" id="GO:0090729">
    <property type="term" value="F:toxin activity"/>
    <property type="evidence" value="ECO:0007669"/>
    <property type="project" value="UniProtKB-KW"/>
</dbReference>
<keyword evidence="4" id="KW-0800">Toxin</keyword>
<keyword evidence="13" id="KW-1185">Reference proteome</keyword>
<dbReference type="PANTHER" id="PTHR10339">
    <property type="entry name" value="ADP-RIBOSYLTRANSFERASE"/>
    <property type="match status" value="1"/>
</dbReference>
<dbReference type="GeneTree" id="ENSGT01030000234601"/>
<dbReference type="GO" id="GO:0016779">
    <property type="term" value="F:nucleotidyltransferase activity"/>
    <property type="evidence" value="ECO:0007669"/>
    <property type="project" value="UniProtKB-KW"/>
</dbReference>
<protein>
    <recommendedName>
        <fullName evidence="11">NAD(P)(+)--arginine ADP-ribosyltransferase</fullName>
        <ecNumber evidence="11">2.4.2.31</ecNumber>
    </recommendedName>
    <alternativeName>
        <fullName evidence="11">Mono(ADP-ribosyl)transferase</fullName>
    </alternativeName>
</protein>
<name>A0A8D0CJV2_SCLFO</name>
<keyword evidence="6 11" id="KW-0808">Transferase</keyword>
<keyword evidence="5 11" id="KW-0328">Glycosyltransferase</keyword>
<comment type="similarity">
    <text evidence="2 11">Belongs to the Arg-specific ADP-ribosyltransferase family.</text>
</comment>
<dbReference type="SUPFAM" id="SSF56399">
    <property type="entry name" value="ADP-ribosylation"/>
    <property type="match status" value="1"/>
</dbReference>
<proteinExistence type="inferred from homology"/>